<protein>
    <submittedName>
        <fullName evidence="1">Uncharacterized protein</fullName>
    </submittedName>
</protein>
<keyword evidence="2" id="KW-1185">Reference proteome</keyword>
<proteinExistence type="predicted"/>
<sequence>MSMSTDVTDSIASNQGGMLFILPRELRDMVYRYVLKGNYLVSGKPETMSSDFFSKEEFSGMGEQGASILRVSKAVSDEATKVLYSESRFRFDFPFREGETIRLPSREAFEHMMNIELNMTLGTEVTFTDQGLPPGARLRHFENLRQNWRFVLCCINRTAHIRNKLRVRYRLYIWDTDDAMPTWPYRRLRLLTGFRTVTVEVLTALGGLIGDRLVPSATDSSDDTLNLLDSKTNGIKDYLANVLGPAVIGHTYDPGHLLYAKTVEFHPQAHISTISKDAEDLKVKPDRPDLEGNRIELDI</sequence>
<name>A0A8H3EHK1_9LECA</name>
<dbReference type="OrthoDB" id="2951834at2759"/>
<dbReference type="Proteomes" id="UP000664534">
    <property type="component" value="Unassembled WGS sequence"/>
</dbReference>
<dbReference type="PANTHER" id="PTHR42085">
    <property type="entry name" value="F-BOX DOMAIN-CONTAINING PROTEIN"/>
    <property type="match status" value="1"/>
</dbReference>
<dbReference type="AlphaFoldDB" id="A0A8H3EHK1"/>
<dbReference type="InterPro" id="IPR038883">
    <property type="entry name" value="AN11006-like"/>
</dbReference>
<accession>A0A8H3EHK1</accession>
<evidence type="ECO:0000313" key="1">
    <source>
        <dbReference type="EMBL" id="CAF9905745.1"/>
    </source>
</evidence>
<organism evidence="1 2">
    <name type="scientific">Imshaugia aleurites</name>
    <dbReference type="NCBI Taxonomy" id="172621"/>
    <lineage>
        <taxon>Eukaryota</taxon>
        <taxon>Fungi</taxon>
        <taxon>Dikarya</taxon>
        <taxon>Ascomycota</taxon>
        <taxon>Pezizomycotina</taxon>
        <taxon>Lecanoromycetes</taxon>
        <taxon>OSLEUM clade</taxon>
        <taxon>Lecanoromycetidae</taxon>
        <taxon>Lecanorales</taxon>
        <taxon>Lecanorineae</taxon>
        <taxon>Parmeliaceae</taxon>
        <taxon>Imshaugia</taxon>
    </lineage>
</organism>
<reference evidence="1" key="1">
    <citation type="submission" date="2021-03" db="EMBL/GenBank/DDBJ databases">
        <authorList>
            <person name="Tagirdzhanova G."/>
        </authorList>
    </citation>
    <scope>NUCLEOTIDE SEQUENCE</scope>
</reference>
<gene>
    <name evidence="1" type="ORF">IMSHALPRED_003958</name>
</gene>
<dbReference type="PANTHER" id="PTHR42085:SF2">
    <property type="entry name" value="F-BOX DOMAIN-CONTAINING PROTEIN"/>
    <property type="match status" value="1"/>
</dbReference>
<evidence type="ECO:0000313" key="2">
    <source>
        <dbReference type="Proteomes" id="UP000664534"/>
    </source>
</evidence>
<comment type="caution">
    <text evidence="1">The sequence shown here is derived from an EMBL/GenBank/DDBJ whole genome shotgun (WGS) entry which is preliminary data.</text>
</comment>
<dbReference type="EMBL" id="CAJPDT010000002">
    <property type="protein sequence ID" value="CAF9905745.1"/>
    <property type="molecule type" value="Genomic_DNA"/>
</dbReference>